<feature type="coiled-coil region" evidence="6">
    <location>
        <begin position="454"/>
        <end position="481"/>
    </location>
</feature>
<evidence type="ECO:0000256" key="5">
    <source>
        <dbReference type="ARBA" id="ARBA00023136"/>
    </source>
</evidence>
<evidence type="ECO:0000256" key="7">
    <source>
        <dbReference type="SAM" id="Phobius"/>
    </source>
</evidence>
<dbReference type="InterPro" id="IPR011701">
    <property type="entry name" value="MFS"/>
</dbReference>
<reference evidence="8 9" key="1">
    <citation type="journal article" date="2016" name="Proc. Natl. Acad. Sci. U.S.A.">
        <title>Comparative genomics of biotechnologically important yeasts.</title>
        <authorList>
            <person name="Riley R."/>
            <person name="Haridas S."/>
            <person name="Wolfe K.H."/>
            <person name="Lopes M.R."/>
            <person name="Hittinger C.T."/>
            <person name="Goeker M."/>
            <person name="Salamov A.A."/>
            <person name="Wisecaver J.H."/>
            <person name="Long T.M."/>
            <person name="Calvey C.H."/>
            <person name="Aerts A.L."/>
            <person name="Barry K.W."/>
            <person name="Choi C."/>
            <person name="Clum A."/>
            <person name="Coughlan A.Y."/>
            <person name="Deshpande S."/>
            <person name="Douglass A.P."/>
            <person name="Hanson S.J."/>
            <person name="Klenk H.-P."/>
            <person name="LaButti K.M."/>
            <person name="Lapidus A."/>
            <person name="Lindquist E.A."/>
            <person name="Lipzen A.M."/>
            <person name="Meier-Kolthoff J.P."/>
            <person name="Ohm R.A."/>
            <person name="Otillar R.P."/>
            <person name="Pangilinan J.L."/>
            <person name="Peng Y."/>
            <person name="Rokas A."/>
            <person name="Rosa C.A."/>
            <person name="Scheuner C."/>
            <person name="Sibirny A.A."/>
            <person name="Slot J.C."/>
            <person name="Stielow J.B."/>
            <person name="Sun H."/>
            <person name="Kurtzman C.P."/>
            <person name="Blackwell M."/>
            <person name="Grigoriev I.V."/>
            <person name="Jeffries T.W."/>
        </authorList>
    </citation>
    <scope>NUCLEOTIDE SEQUENCE [LARGE SCALE GENOMIC DNA]</scope>
    <source>
        <strain evidence="9">ATCC 58044 / CBS 1984 / NCYC 433 / NRRL Y-366-8</strain>
    </source>
</reference>
<comment type="subcellular location">
    <subcellularLocation>
        <location evidence="1">Membrane</location>
        <topology evidence="1">Multi-pass membrane protein</topology>
    </subcellularLocation>
</comment>
<feature type="transmembrane region" description="Helical" evidence="7">
    <location>
        <begin position="132"/>
        <end position="157"/>
    </location>
</feature>
<keyword evidence="9" id="KW-1185">Reference proteome</keyword>
<dbReference type="GeneID" id="30199575"/>
<feature type="transmembrane region" description="Helical" evidence="7">
    <location>
        <begin position="169"/>
        <end position="188"/>
    </location>
</feature>
<name>A0A1E3NWA0_WICAA</name>
<feature type="transmembrane region" description="Helical" evidence="7">
    <location>
        <begin position="408"/>
        <end position="426"/>
    </location>
</feature>
<evidence type="ECO:0000256" key="6">
    <source>
        <dbReference type="SAM" id="Coils"/>
    </source>
</evidence>
<evidence type="ECO:0008006" key="10">
    <source>
        <dbReference type="Google" id="ProtNLM"/>
    </source>
</evidence>
<evidence type="ECO:0000256" key="3">
    <source>
        <dbReference type="ARBA" id="ARBA00022692"/>
    </source>
</evidence>
<dbReference type="Proteomes" id="UP000094112">
    <property type="component" value="Unassembled WGS sequence"/>
</dbReference>
<keyword evidence="4 7" id="KW-1133">Transmembrane helix</keyword>
<dbReference type="Pfam" id="PF07690">
    <property type="entry name" value="MFS_1"/>
    <property type="match status" value="1"/>
</dbReference>
<dbReference type="InterPro" id="IPR036259">
    <property type="entry name" value="MFS_trans_sf"/>
</dbReference>
<keyword evidence="3 7" id="KW-0812">Transmembrane</keyword>
<keyword evidence="6" id="KW-0175">Coiled coil</keyword>
<organism evidence="8 9">
    <name type="scientific">Wickerhamomyces anomalus (strain ATCC 58044 / CBS 1984 / NCYC 433 / NRRL Y-366-8)</name>
    <name type="common">Yeast</name>
    <name type="synonym">Hansenula anomala</name>
    <dbReference type="NCBI Taxonomy" id="683960"/>
    <lineage>
        <taxon>Eukaryota</taxon>
        <taxon>Fungi</taxon>
        <taxon>Dikarya</taxon>
        <taxon>Ascomycota</taxon>
        <taxon>Saccharomycotina</taxon>
        <taxon>Saccharomycetes</taxon>
        <taxon>Phaffomycetales</taxon>
        <taxon>Wickerhamomycetaceae</taxon>
        <taxon>Wickerhamomyces</taxon>
    </lineage>
</organism>
<evidence type="ECO:0000313" key="8">
    <source>
        <dbReference type="EMBL" id="ODQ57408.1"/>
    </source>
</evidence>
<proteinExistence type="predicted"/>
<dbReference type="STRING" id="683960.A0A1E3NWA0"/>
<dbReference type="EMBL" id="KV454213">
    <property type="protein sequence ID" value="ODQ57408.1"/>
    <property type="molecule type" value="Genomic_DNA"/>
</dbReference>
<keyword evidence="5 7" id="KW-0472">Membrane</keyword>
<feature type="transmembrane region" description="Helical" evidence="7">
    <location>
        <begin position="92"/>
        <end position="112"/>
    </location>
</feature>
<protein>
    <recommendedName>
        <fullName evidence="10">Major facilitator superfamily (MFS) profile domain-containing protein</fullName>
    </recommendedName>
</protein>
<feature type="transmembrane region" description="Helical" evidence="7">
    <location>
        <begin position="20"/>
        <end position="37"/>
    </location>
</feature>
<keyword evidence="2" id="KW-0813">Transport</keyword>
<feature type="transmembrane region" description="Helical" evidence="7">
    <location>
        <begin position="344"/>
        <end position="364"/>
    </location>
</feature>
<evidence type="ECO:0000313" key="9">
    <source>
        <dbReference type="Proteomes" id="UP000094112"/>
    </source>
</evidence>
<dbReference type="RefSeq" id="XP_019036615.1">
    <property type="nucleotide sequence ID" value="XM_019182329.1"/>
</dbReference>
<feature type="transmembrane region" description="Helical" evidence="7">
    <location>
        <begin position="208"/>
        <end position="227"/>
    </location>
</feature>
<dbReference type="GO" id="GO:0005886">
    <property type="term" value="C:plasma membrane"/>
    <property type="evidence" value="ECO:0007669"/>
    <property type="project" value="TreeGrafter"/>
</dbReference>
<dbReference type="GO" id="GO:0008506">
    <property type="term" value="F:sucrose:proton symporter activity"/>
    <property type="evidence" value="ECO:0007669"/>
    <property type="project" value="TreeGrafter"/>
</dbReference>
<dbReference type="SUPFAM" id="SSF103473">
    <property type="entry name" value="MFS general substrate transporter"/>
    <property type="match status" value="2"/>
</dbReference>
<dbReference type="PANTHER" id="PTHR19432">
    <property type="entry name" value="SUGAR TRANSPORTER"/>
    <property type="match status" value="1"/>
</dbReference>
<feature type="transmembrane region" description="Helical" evidence="7">
    <location>
        <begin position="499"/>
        <end position="521"/>
    </location>
</feature>
<evidence type="ECO:0000256" key="1">
    <source>
        <dbReference type="ARBA" id="ARBA00004141"/>
    </source>
</evidence>
<accession>A0A1E3NWA0</accession>
<dbReference type="PANTHER" id="PTHR19432:SF35">
    <property type="entry name" value="SOLUTE CARRIER FAMILY 45 MEMBER 3 ISOFORM X1"/>
    <property type="match status" value="1"/>
</dbReference>
<evidence type="ECO:0000256" key="4">
    <source>
        <dbReference type="ARBA" id="ARBA00022989"/>
    </source>
</evidence>
<sequence length="579" mass="64585">MVSFAGLSEIQDAINPHRSFFYIIMLTIIIGGLQLSWCTEFTEGTPFLLSLGISKHTLALVWIAGPLSGSLGQPIIGIFSDNCQYKSGRRKPFIIGGCIATSLSLLYLSNSVDLIKLFYPRGTDEKIVKRTTIPFAAFGVYLLDFSISAIQAAARAFIVDNVATHQQQIANAMAAIMIGGFNIIGYFLGSIKLTKVLPFLGNTQFKVLAAFASIVLIISSIISLTYIKERDPTHDVVIKAERKKNQKRLKELGIENPTTGWGVLLSLFKQTSHSIRRLPPQVKIVCLAEFFAWIGYFPMLFYTTTYVGELYKYEFYKNRGPDLPPLTPGQLQELQDESTRRGSLALLLHSITSFAIDLLLPLLVQPVESRAAESIGVNEASLFSGNIISDSIERFRLKFCSWLTVRRAWYISHIIFIMCMLLTFFIRSSTAAICLFAILGITWGHALWAPFVLISEEISRIKEIKAKLQQVKQDNNETSTIVNNQAAERYENFEHEAGVILGIHNFFVAAPQVISSLLSSFLFKLLSSGGNGSQYDDSLGWVFRFGGLATIGALFLSIKVKTNEQLEKEEREIFSQMDV</sequence>
<feature type="transmembrane region" description="Helical" evidence="7">
    <location>
        <begin position="57"/>
        <end position="80"/>
    </location>
</feature>
<dbReference type="Gene3D" id="1.20.1250.20">
    <property type="entry name" value="MFS general substrate transporter like domains"/>
    <property type="match status" value="1"/>
</dbReference>
<gene>
    <name evidence="8" type="ORF">WICANDRAFT_35577</name>
</gene>
<dbReference type="AlphaFoldDB" id="A0A1E3NWA0"/>
<feature type="transmembrane region" description="Helical" evidence="7">
    <location>
        <begin position="284"/>
        <end position="302"/>
    </location>
</feature>
<feature type="transmembrane region" description="Helical" evidence="7">
    <location>
        <begin position="541"/>
        <end position="558"/>
    </location>
</feature>
<dbReference type="OrthoDB" id="28755at2759"/>
<feature type="transmembrane region" description="Helical" evidence="7">
    <location>
        <begin position="432"/>
        <end position="454"/>
    </location>
</feature>
<evidence type="ECO:0000256" key="2">
    <source>
        <dbReference type="ARBA" id="ARBA00022448"/>
    </source>
</evidence>